<proteinExistence type="predicted"/>
<evidence type="ECO:0008006" key="3">
    <source>
        <dbReference type="Google" id="ProtNLM"/>
    </source>
</evidence>
<comment type="caution">
    <text evidence="1">The sequence shown here is derived from an EMBL/GenBank/DDBJ whole genome shotgun (WGS) entry which is preliminary data.</text>
</comment>
<dbReference type="Proteomes" id="UP001454036">
    <property type="component" value="Unassembled WGS sequence"/>
</dbReference>
<name>A0AAV3R7L7_LITER</name>
<organism evidence="1 2">
    <name type="scientific">Lithospermum erythrorhizon</name>
    <name type="common">Purple gromwell</name>
    <name type="synonym">Lithospermum officinale var. erythrorhizon</name>
    <dbReference type="NCBI Taxonomy" id="34254"/>
    <lineage>
        <taxon>Eukaryota</taxon>
        <taxon>Viridiplantae</taxon>
        <taxon>Streptophyta</taxon>
        <taxon>Embryophyta</taxon>
        <taxon>Tracheophyta</taxon>
        <taxon>Spermatophyta</taxon>
        <taxon>Magnoliopsida</taxon>
        <taxon>eudicotyledons</taxon>
        <taxon>Gunneridae</taxon>
        <taxon>Pentapetalae</taxon>
        <taxon>asterids</taxon>
        <taxon>lamiids</taxon>
        <taxon>Boraginales</taxon>
        <taxon>Boraginaceae</taxon>
        <taxon>Boraginoideae</taxon>
        <taxon>Lithospermeae</taxon>
        <taxon>Lithospermum</taxon>
    </lineage>
</organism>
<evidence type="ECO:0000313" key="1">
    <source>
        <dbReference type="EMBL" id="GAA0172387.1"/>
    </source>
</evidence>
<dbReference type="InterPro" id="IPR043502">
    <property type="entry name" value="DNA/RNA_pol_sf"/>
</dbReference>
<dbReference type="SUPFAM" id="SSF56672">
    <property type="entry name" value="DNA/RNA polymerases"/>
    <property type="match status" value="1"/>
</dbReference>
<dbReference type="Gene3D" id="3.10.10.10">
    <property type="entry name" value="HIV Type 1 Reverse Transcriptase, subunit A, domain 1"/>
    <property type="match status" value="1"/>
</dbReference>
<dbReference type="PANTHER" id="PTHR35046:SF18">
    <property type="entry name" value="RNA-DIRECTED DNA POLYMERASE"/>
    <property type="match status" value="1"/>
</dbReference>
<protein>
    <recommendedName>
        <fullName evidence="3">Reverse transcriptase domain-containing protein</fullName>
    </recommendedName>
</protein>
<evidence type="ECO:0000313" key="2">
    <source>
        <dbReference type="Proteomes" id="UP001454036"/>
    </source>
</evidence>
<keyword evidence="2" id="KW-1185">Reference proteome</keyword>
<dbReference type="EMBL" id="BAABME010008100">
    <property type="protein sequence ID" value="GAA0172387.1"/>
    <property type="molecule type" value="Genomic_DNA"/>
</dbReference>
<reference evidence="1 2" key="1">
    <citation type="submission" date="2024-01" db="EMBL/GenBank/DDBJ databases">
        <title>The complete chloroplast genome sequence of Lithospermum erythrorhizon: insights into the phylogenetic relationship among Boraginaceae species and the maternal lineages of purple gromwells.</title>
        <authorList>
            <person name="Okada T."/>
            <person name="Watanabe K."/>
        </authorList>
    </citation>
    <scope>NUCLEOTIDE SEQUENCE [LARGE SCALE GENOMIC DNA]</scope>
</reference>
<accession>A0AAV3R7L7</accession>
<dbReference type="AlphaFoldDB" id="A0AAV3R7L7"/>
<gene>
    <name evidence="1" type="ORF">LIER_26224</name>
</gene>
<sequence>MCCLLKEVESLFHLLEAMCDVSGNTSNEGDIVLVPPEFAPLLAEFQDVFPEDLLVGLPPLPDIQHQIDLVQDAELPNRPHYRMSPEEHDELRRHMEELVSKESC</sequence>
<dbReference type="PANTHER" id="PTHR35046">
    <property type="entry name" value="ZINC KNUCKLE (CCHC-TYPE) FAMILY PROTEIN"/>
    <property type="match status" value="1"/>
</dbReference>